<dbReference type="AlphaFoldDB" id="A0AAJ6QYM9"/>
<sequence length="101" mass="11777">MSCNAIKPEMFETSGIGYFPGAISKSTKEYPKSFVCPQCVTEFNGLFILCCGFWYKFRARVLLHAAFLHRVKVMCRCKDVLEVKDLLAHRRRCFFYSFRSV</sequence>
<protein>
    <submittedName>
        <fullName evidence="2">Uncharacterized protein LOC100903767</fullName>
    </submittedName>
</protein>
<dbReference type="KEGG" id="goe:100903767"/>
<organism evidence="1 2">
    <name type="scientific">Galendromus occidentalis</name>
    <name type="common">western predatory mite</name>
    <dbReference type="NCBI Taxonomy" id="34638"/>
    <lineage>
        <taxon>Eukaryota</taxon>
        <taxon>Metazoa</taxon>
        <taxon>Ecdysozoa</taxon>
        <taxon>Arthropoda</taxon>
        <taxon>Chelicerata</taxon>
        <taxon>Arachnida</taxon>
        <taxon>Acari</taxon>
        <taxon>Parasitiformes</taxon>
        <taxon>Mesostigmata</taxon>
        <taxon>Gamasina</taxon>
        <taxon>Phytoseioidea</taxon>
        <taxon>Phytoseiidae</taxon>
        <taxon>Typhlodrominae</taxon>
        <taxon>Galendromus</taxon>
    </lineage>
</organism>
<evidence type="ECO:0000313" key="1">
    <source>
        <dbReference type="Proteomes" id="UP000694867"/>
    </source>
</evidence>
<reference evidence="2" key="1">
    <citation type="submission" date="2025-08" db="UniProtKB">
        <authorList>
            <consortium name="RefSeq"/>
        </authorList>
    </citation>
    <scope>IDENTIFICATION</scope>
</reference>
<keyword evidence="1" id="KW-1185">Reference proteome</keyword>
<evidence type="ECO:0000313" key="2">
    <source>
        <dbReference type="RefSeq" id="XP_003748339.1"/>
    </source>
</evidence>
<dbReference type="RefSeq" id="XP_003748339.1">
    <property type="nucleotide sequence ID" value="XM_003748291.2"/>
</dbReference>
<dbReference type="GeneID" id="100903767"/>
<gene>
    <name evidence="2" type="primary">LOC100903767</name>
</gene>
<dbReference type="Proteomes" id="UP000694867">
    <property type="component" value="Unplaced"/>
</dbReference>
<accession>A0AAJ6QYM9</accession>
<name>A0AAJ6QYM9_9ACAR</name>
<proteinExistence type="predicted"/>